<dbReference type="Pfam" id="PF00391">
    <property type="entry name" value="PEP-utilizers"/>
    <property type="match status" value="1"/>
</dbReference>
<sequence>MGDQRGVVALDEVGREDVALVGGKGAQLGELRRIEGVRVPDGVCVTTAAFRRAVAGSDRGQPVVPPEVADELAAALNRLGGTATRFAVRSSATSEDQPSASFAGQHDTFLGVEAASVADRVAACWSSLGTARAVAYRRNHDVDELGVTMAVVVQRMVDARVSGVLFTADPLSGHRRTCRVEAVEGLGDALVSGRVAPQAWTMRAGVVGARPSGAALLTDAELDELERAGRRIEAHAGGPQDVEWCLDDDGLWIVQSRPITTLFPVPETGDDGFHVYVSVGHQQMMTDAMTPFGLSVWRMTTPRPMEVAGSRLFVDVTPQLASPATRAPMLEMFGRSDPLLRDALEAVLERDELGSPPEQAPGGPPLPSGPPTPPDPDPAVVPELIARNRASVDQLRVDIAALSGPEVCACIRRDLDELRALLFAPDSSAVVMAAMEAAWWLNDRMEEWLGVRSAVDALTRSVPHNVTADMGLALLDVADAVRPHPAVVALLGALRGDEGEEVLDALAEVPGGREASGALRSWLEEYGVRCVGEIDITRPRWRETPGALAPLILGHVAAFAPGESARRWAEGLEEAARAERDLLARVRGLPDGEVKAAETEARIRLVRTFTGYREYPKFGMVSRYALYRDALLREVDRLVGDGALAARDDAWLLTFDELEEALRTGGVDRDVIAGRREAHAGHRTLSPPRVLTSDGEALHGSHRRTDAPADALLGLGVSAGVVEGRARVLLDIGDGIVEPGDVLVTRFTDPSWSPLFVSAGGLVTEVGGLMTHGAVVAREYGLPAIVGVDRATELVPDGAWVRLDGTRGTVEVVEGR</sequence>
<feature type="domain" description="Pyruvate phosphate dikinase AMP/ATP-binding" evidence="3">
    <location>
        <begin position="216"/>
        <end position="261"/>
    </location>
</feature>
<dbReference type="Proteomes" id="UP000334019">
    <property type="component" value="Chromosome"/>
</dbReference>
<dbReference type="GO" id="GO:0016301">
    <property type="term" value="F:kinase activity"/>
    <property type="evidence" value="ECO:0007669"/>
    <property type="project" value="InterPro"/>
</dbReference>
<feature type="region of interest" description="Disordered" evidence="1">
    <location>
        <begin position="353"/>
        <end position="380"/>
    </location>
</feature>
<dbReference type="Gene3D" id="3.30.1490.20">
    <property type="entry name" value="ATP-grasp fold, A domain"/>
    <property type="match status" value="2"/>
</dbReference>
<dbReference type="KEGG" id="atq:GH723_03355"/>
<gene>
    <name evidence="4" type="ORF">GH723_03355</name>
</gene>
<feature type="domain" description="Pyruvate phosphate dikinase AMP/ATP-binding" evidence="3">
    <location>
        <begin position="64"/>
        <end position="202"/>
    </location>
</feature>
<feature type="domain" description="Pyruvate phosphate dikinase AMP/ATP-binding" evidence="3">
    <location>
        <begin position="19"/>
        <end position="55"/>
    </location>
</feature>
<evidence type="ECO:0000256" key="1">
    <source>
        <dbReference type="SAM" id="MobiDB-lite"/>
    </source>
</evidence>
<evidence type="ECO:0000313" key="4">
    <source>
        <dbReference type="EMBL" id="QGG94213.1"/>
    </source>
</evidence>
<dbReference type="InterPro" id="IPR002192">
    <property type="entry name" value="PPDK_AMP/ATP-bd"/>
</dbReference>
<feature type="compositionally biased region" description="Pro residues" evidence="1">
    <location>
        <begin position="358"/>
        <end position="379"/>
    </location>
</feature>
<dbReference type="InterPro" id="IPR036637">
    <property type="entry name" value="Phosphohistidine_dom_sf"/>
</dbReference>
<dbReference type="AlphaFoldDB" id="A0A5Q2REW4"/>
<dbReference type="InterPro" id="IPR013815">
    <property type="entry name" value="ATP_grasp_subdomain_1"/>
</dbReference>
<accession>A0A5Q2REW4</accession>
<dbReference type="Gene3D" id="3.30.470.20">
    <property type="entry name" value="ATP-grasp fold, B domain"/>
    <property type="match status" value="2"/>
</dbReference>
<dbReference type="InterPro" id="IPR051549">
    <property type="entry name" value="PEP_Utilizing_Enz"/>
</dbReference>
<dbReference type="EMBL" id="CP045851">
    <property type="protein sequence ID" value="QGG94213.1"/>
    <property type="molecule type" value="Genomic_DNA"/>
</dbReference>
<feature type="domain" description="PEP-utilising enzyme mobile" evidence="2">
    <location>
        <begin position="738"/>
        <end position="808"/>
    </location>
</feature>
<keyword evidence="5" id="KW-1185">Reference proteome</keyword>
<dbReference type="RefSeq" id="WP_153758319.1">
    <property type="nucleotide sequence ID" value="NZ_CP045851.1"/>
</dbReference>
<dbReference type="PANTHER" id="PTHR43615:SF1">
    <property type="entry name" value="PPDK_N DOMAIN-CONTAINING PROTEIN"/>
    <property type="match status" value="1"/>
</dbReference>
<keyword evidence="4" id="KW-0670">Pyruvate</keyword>
<dbReference type="SUPFAM" id="SSF52009">
    <property type="entry name" value="Phosphohistidine domain"/>
    <property type="match status" value="1"/>
</dbReference>
<dbReference type="InterPro" id="IPR008279">
    <property type="entry name" value="PEP-util_enz_mobile_dom"/>
</dbReference>
<reference evidence="4 5" key="1">
    <citation type="submission" date="2019-11" db="EMBL/GenBank/DDBJ databases">
        <authorList>
            <person name="He Y."/>
        </authorList>
    </citation>
    <scope>NUCLEOTIDE SEQUENCE [LARGE SCALE GENOMIC DNA]</scope>
    <source>
        <strain evidence="4 5">SCSIO 58843</strain>
    </source>
</reference>
<dbReference type="NCBIfam" id="NF041857">
    <property type="entry name" value="RIF_Ptrans_rph"/>
    <property type="match status" value="1"/>
</dbReference>
<evidence type="ECO:0000259" key="3">
    <source>
        <dbReference type="Pfam" id="PF01326"/>
    </source>
</evidence>
<dbReference type="SUPFAM" id="SSF56059">
    <property type="entry name" value="Glutathione synthetase ATP-binding domain-like"/>
    <property type="match status" value="1"/>
</dbReference>
<dbReference type="Gene3D" id="3.50.30.10">
    <property type="entry name" value="Phosphohistidine domain"/>
    <property type="match status" value="1"/>
</dbReference>
<dbReference type="PANTHER" id="PTHR43615">
    <property type="entry name" value="PHOSPHOENOLPYRUVATE SYNTHASE-RELATED"/>
    <property type="match status" value="1"/>
</dbReference>
<evidence type="ECO:0000313" key="5">
    <source>
        <dbReference type="Proteomes" id="UP000334019"/>
    </source>
</evidence>
<dbReference type="Pfam" id="PF01326">
    <property type="entry name" value="PPDK_N"/>
    <property type="match status" value="3"/>
</dbReference>
<dbReference type="GO" id="GO:0005524">
    <property type="term" value="F:ATP binding"/>
    <property type="evidence" value="ECO:0007669"/>
    <property type="project" value="InterPro"/>
</dbReference>
<name>A0A5Q2REW4_9ACTN</name>
<proteinExistence type="predicted"/>
<organism evidence="4 5">
    <name type="scientific">Actinomarinicola tropica</name>
    <dbReference type="NCBI Taxonomy" id="2789776"/>
    <lineage>
        <taxon>Bacteria</taxon>
        <taxon>Bacillati</taxon>
        <taxon>Actinomycetota</taxon>
        <taxon>Acidimicrobiia</taxon>
        <taxon>Acidimicrobiales</taxon>
        <taxon>Iamiaceae</taxon>
        <taxon>Actinomarinicola</taxon>
    </lineage>
</organism>
<protein>
    <submittedName>
        <fullName evidence="4">Phosphoenolpyruvate synthase</fullName>
    </submittedName>
</protein>
<evidence type="ECO:0000259" key="2">
    <source>
        <dbReference type="Pfam" id="PF00391"/>
    </source>
</evidence>